<dbReference type="EMBL" id="JACKVC010000021">
    <property type="protein sequence ID" value="MCV7391828.1"/>
    <property type="molecule type" value="Genomic_DNA"/>
</dbReference>
<feature type="active site" description="Charge relay system" evidence="5">
    <location>
        <position position="569"/>
    </location>
</feature>
<dbReference type="Pfam" id="PF00082">
    <property type="entry name" value="Peptidase_S8"/>
    <property type="match status" value="1"/>
</dbReference>
<keyword evidence="3 5" id="KW-0378">Hydrolase</keyword>
<dbReference type="GO" id="GO:0006508">
    <property type="term" value="P:proteolysis"/>
    <property type="evidence" value="ECO:0007669"/>
    <property type="project" value="UniProtKB-KW"/>
</dbReference>
<reference evidence="8" key="2">
    <citation type="journal article" date="2022" name="BMC Genomics">
        <title>Comparative genome analysis of mycobacteria focusing on tRNA and non-coding RNA.</title>
        <authorList>
            <person name="Behra P.R.K."/>
            <person name="Pettersson B.M.F."/>
            <person name="Ramesh M."/>
            <person name="Das S."/>
            <person name="Dasgupta S."/>
            <person name="Kirsebom L.A."/>
        </authorList>
    </citation>
    <scope>NUCLEOTIDE SEQUENCE</scope>
    <source>
        <strain evidence="8">DSM 44242</strain>
    </source>
</reference>
<evidence type="ECO:0000256" key="4">
    <source>
        <dbReference type="ARBA" id="ARBA00022825"/>
    </source>
</evidence>
<dbReference type="GO" id="GO:0004252">
    <property type="term" value="F:serine-type endopeptidase activity"/>
    <property type="evidence" value="ECO:0007669"/>
    <property type="project" value="UniProtKB-UniRule"/>
</dbReference>
<dbReference type="RefSeq" id="WP_036449482.1">
    <property type="nucleotide sequence ID" value="NZ_JACKVC010000021.1"/>
</dbReference>
<evidence type="ECO:0000256" key="6">
    <source>
        <dbReference type="SAM" id="MobiDB-lite"/>
    </source>
</evidence>
<dbReference type="PANTHER" id="PTHR43806">
    <property type="entry name" value="PEPTIDASE S8"/>
    <property type="match status" value="1"/>
</dbReference>
<comment type="similarity">
    <text evidence="1 5">Belongs to the peptidase S8 family.</text>
</comment>
<dbReference type="InterPro" id="IPR000209">
    <property type="entry name" value="Peptidase_S8/S53_dom"/>
</dbReference>
<keyword evidence="11" id="KW-1185">Reference proteome</keyword>
<protein>
    <submittedName>
        <fullName evidence="8">S8 family peptidase</fullName>
        <ecNumber evidence="9">3.4.-.-</ecNumber>
    </submittedName>
</protein>
<dbReference type="AlphaFoldDB" id="A0AAW5TC01"/>
<dbReference type="PROSITE" id="PS00137">
    <property type="entry name" value="SUBTILASE_HIS"/>
    <property type="match status" value="1"/>
</dbReference>
<dbReference type="Proteomes" id="UP001558474">
    <property type="component" value="Unassembled WGS sequence"/>
</dbReference>
<dbReference type="EC" id="3.4.-.-" evidence="9"/>
<keyword evidence="2 5" id="KW-0645">Protease</keyword>
<dbReference type="InterPro" id="IPR023828">
    <property type="entry name" value="Peptidase_S8_Ser-AS"/>
</dbReference>
<gene>
    <name evidence="9" type="ORF">ABFW12_09245</name>
    <name evidence="8" type="ORF">H5P34_27585</name>
</gene>
<feature type="active site" description="Charge relay system" evidence="5">
    <location>
        <position position="323"/>
    </location>
</feature>
<evidence type="ECO:0000313" key="10">
    <source>
        <dbReference type="Proteomes" id="UP001141659"/>
    </source>
</evidence>
<feature type="compositionally biased region" description="Polar residues" evidence="6">
    <location>
        <begin position="509"/>
        <end position="518"/>
    </location>
</feature>
<dbReference type="InterPro" id="IPR036852">
    <property type="entry name" value="Peptidase_S8/S53_dom_sf"/>
</dbReference>
<evidence type="ECO:0000256" key="1">
    <source>
        <dbReference type="ARBA" id="ARBA00011073"/>
    </source>
</evidence>
<dbReference type="PANTHER" id="PTHR43806:SF11">
    <property type="entry name" value="CEREVISIN-RELATED"/>
    <property type="match status" value="1"/>
</dbReference>
<feature type="domain" description="Peptidase S8/S53" evidence="7">
    <location>
        <begin position="266"/>
        <end position="609"/>
    </location>
</feature>
<evidence type="ECO:0000313" key="11">
    <source>
        <dbReference type="Proteomes" id="UP001558474"/>
    </source>
</evidence>
<dbReference type="PROSITE" id="PS51892">
    <property type="entry name" value="SUBTILASE"/>
    <property type="match status" value="1"/>
</dbReference>
<reference evidence="9 11" key="3">
    <citation type="submission" date="2024-04" db="EMBL/GenBank/DDBJ databases">
        <title>Genomic Markers of Mycobacteria.</title>
        <authorList>
            <person name="Soliman M.S."/>
            <person name="Elkholy A."/>
            <person name="Soliman N.S."/>
            <person name="Abbas A."/>
            <person name="Khayrat S."/>
            <person name="Shawky S."/>
        </authorList>
    </citation>
    <scope>NUCLEOTIDE SEQUENCE [LARGE SCALE GENOMIC DNA]</scope>
    <source>
        <strain evidence="9 11">Egy-CU-AM5</strain>
    </source>
</reference>
<dbReference type="Gene3D" id="3.40.50.200">
    <property type="entry name" value="Peptidase S8/S53 domain"/>
    <property type="match status" value="1"/>
</dbReference>
<dbReference type="SUPFAM" id="SSF52743">
    <property type="entry name" value="Subtilisin-like"/>
    <property type="match status" value="1"/>
</dbReference>
<dbReference type="PROSITE" id="PS00138">
    <property type="entry name" value="SUBTILASE_SER"/>
    <property type="match status" value="1"/>
</dbReference>
<dbReference type="EMBL" id="JBDLOU010000014">
    <property type="protein sequence ID" value="MEX3738421.1"/>
    <property type="molecule type" value="Genomic_DNA"/>
</dbReference>
<sequence>MSLSSDSEIWTDRVQCALADLAAEHIDASPQKLLEAVAARFASRFDSDDRLGVDGTPKWHRSVDDAVGELVRRKQATRRRPAKKTGAVAPRPIVRLTAAGQAAAEQACDRAMAPPEPVRTVAPATPEQPPHRDLLVAGVITPPLREKFVVAPGEDPERVRETLWPIMIELNLRFAAGVAAAVERVHELWRLVRGSGEPVEVADQFMAGELTTRQIEGIVSADSVPQQWPERAVYRIWPDFDAHPQIDASSNTVKVLPAQRTFACYGSGIVWAVVDSGIDETHAHFKSRATVDDPTVHDLHRDFTVTGGDKAFAPSALQDADGHGSHVAGIIAGGLPEGFADEVYVAEKRFNVGAPEGDIPILQKRVVSDPGRLAGMAPEAKLVSLKVLGPGEKASRVSRVMRALAYVREVNAASERMPRIHGVNLSLGYEFAAEWFACGQSPLCIEVDKTVRSGVVVVAAAGNSGYVSLNPLFTTDVTKFSAGMTINDPGNAERAITVGSTHRDAPHTSGVSYFSSKGPTGDGRRKPDLLAPGERITSVAAGKFRSDVLRQTDAPQESAAIYIEATGTSMAAPHVSGAIAAFLSVQRELIGQPDEIKRVFTESATSLGRDPAFQGGGLLDLMRALQSV</sequence>
<dbReference type="CDD" id="cd07487">
    <property type="entry name" value="Peptidases_S8_1"/>
    <property type="match status" value="1"/>
</dbReference>
<evidence type="ECO:0000313" key="8">
    <source>
        <dbReference type="EMBL" id="MCV7391828.1"/>
    </source>
</evidence>
<dbReference type="PRINTS" id="PR00723">
    <property type="entry name" value="SUBTILISIN"/>
</dbReference>
<dbReference type="InterPro" id="IPR015500">
    <property type="entry name" value="Peptidase_S8_subtilisin-rel"/>
</dbReference>
<keyword evidence="4 5" id="KW-0720">Serine protease</keyword>
<evidence type="ECO:0000256" key="2">
    <source>
        <dbReference type="ARBA" id="ARBA00022670"/>
    </source>
</evidence>
<evidence type="ECO:0000256" key="3">
    <source>
        <dbReference type="ARBA" id="ARBA00022801"/>
    </source>
</evidence>
<name>A0AAW5TC01_9MYCO</name>
<feature type="region of interest" description="Disordered" evidence="6">
    <location>
        <begin position="501"/>
        <end position="527"/>
    </location>
</feature>
<evidence type="ECO:0000313" key="9">
    <source>
        <dbReference type="EMBL" id="MEX3738421.1"/>
    </source>
</evidence>
<evidence type="ECO:0000259" key="7">
    <source>
        <dbReference type="Pfam" id="PF00082"/>
    </source>
</evidence>
<accession>A0AAW5TC01</accession>
<proteinExistence type="inferred from homology"/>
<feature type="active site" description="Charge relay system" evidence="5">
    <location>
        <position position="275"/>
    </location>
</feature>
<organism evidence="8 10">
    <name type="scientific">Mycolicibacterium porcinum</name>
    <dbReference type="NCBI Taxonomy" id="39693"/>
    <lineage>
        <taxon>Bacteria</taxon>
        <taxon>Bacillati</taxon>
        <taxon>Actinomycetota</taxon>
        <taxon>Actinomycetes</taxon>
        <taxon>Mycobacteriales</taxon>
        <taxon>Mycobacteriaceae</taxon>
        <taxon>Mycolicibacterium</taxon>
    </lineage>
</organism>
<evidence type="ECO:0000256" key="5">
    <source>
        <dbReference type="PROSITE-ProRule" id="PRU01240"/>
    </source>
</evidence>
<reference evidence="8" key="1">
    <citation type="submission" date="2020-07" db="EMBL/GenBank/DDBJ databases">
        <authorList>
            <person name="Pettersson B.M.F."/>
            <person name="Behra P.R.K."/>
            <person name="Ramesh M."/>
            <person name="Das S."/>
            <person name="Dasgupta S."/>
            <person name="Kirsebom L.A."/>
        </authorList>
    </citation>
    <scope>NUCLEOTIDE SEQUENCE</scope>
    <source>
        <strain evidence="8">DSM 44242</strain>
    </source>
</reference>
<dbReference type="Proteomes" id="UP001141659">
    <property type="component" value="Unassembled WGS sequence"/>
</dbReference>
<dbReference type="InterPro" id="IPR050131">
    <property type="entry name" value="Peptidase_S8_subtilisin-like"/>
</dbReference>
<dbReference type="InterPro" id="IPR022398">
    <property type="entry name" value="Peptidase_S8_His-AS"/>
</dbReference>
<comment type="caution">
    <text evidence="8">The sequence shown here is derived from an EMBL/GenBank/DDBJ whole genome shotgun (WGS) entry which is preliminary data.</text>
</comment>